<keyword evidence="1" id="KW-0472">Membrane</keyword>
<feature type="transmembrane region" description="Helical" evidence="1">
    <location>
        <begin position="36"/>
        <end position="54"/>
    </location>
</feature>
<keyword evidence="1" id="KW-1133">Transmembrane helix</keyword>
<organism evidence="2">
    <name type="scientific">Mantoniella tinhauana virus 1</name>
    <dbReference type="NCBI Taxonomy" id="3111543"/>
    <lineage>
        <taxon>Viruses</taxon>
    </lineage>
</organism>
<reference evidence="2" key="1">
    <citation type="submission" date="2024-01" db="EMBL/GenBank/DDBJ databases">
        <title>Genomic and biogeographic characterisation of Mantoniella tinhauana virus 1, the first discovered Mantoniella-infecting prasinovirus.</title>
        <authorList>
            <person name="Rey Redondo E."/>
            <person name="Yung C.C.M."/>
        </authorList>
    </citation>
    <scope>NUCLEOTIDE SEQUENCE</scope>
    <source>
        <strain evidence="2">Lau Fau Shan</strain>
    </source>
</reference>
<keyword evidence="1" id="KW-0812">Transmembrane</keyword>
<evidence type="ECO:0000256" key="1">
    <source>
        <dbReference type="SAM" id="Phobius"/>
    </source>
</evidence>
<feature type="transmembrane region" description="Helical" evidence="1">
    <location>
        <begin position="66"/>
        <end position="84"/>
    </location>
</feature>
<evidence type="ECO:0008006" key="3">
    <source>
        <dbReference type="Google" id="ProtNLM"/>
    </source>
</evidence>
<accession>A0AB38ZMD6</accession>
<protein>
    <recommendedName>
        <fullName evidence="3">MtN3 and saliva related transmembrane protein</fullName>
    </recommendedName>
</protein>
<sequence>MVVYNKMNNIFANIAMGIGVYQLYDQVKNIDKMDTHMKNSIILGIVGSSLWFLYQFNKYGMNMTTMYTTMGLIVQVYILNAILLKEARP</sequence>
<dbReference type="EMBL" id="PP130629">
    <property type="protein sequence ID" value="XAO13543.1"/>
    <property type="molecule type" value="Genomic_DNA"/>
</dbReference>
<name>A0AB38ZMD6_9VIRU</name>
<evidence type="ECO:0000313" key="2">
    <source>
        <dbReference type="EMBL" id="XAO13543.1"/>
    </source>
</evidence>
<proteinExistence type="predicted"/>